<keyword evidence="2" id="KW-1133">Transmembrane helix</keyword>
<dbReference type="AlphaFoldDB" id="A0A4Y7TNS3"/>
<accession>A0A4Y7TNS3</accession>
<dbReference type="OrthoDB" id="3252109at2759"/>
<keyword evidence="2" id="KW-0472">Membrane</keyword>
<name>A0A4Y7TNS3_COPMI</name>
<dbReference type="Proteomes" id="UP000298030">
    <property type="component" value="Unassembled WGS sequence"/>
</dbReference>
<dbReference type="EMBL" id="QPFP01000007">
    <property type="protein sequence ID" value="TEB35796.1"/>
    <property type="molecule type" value="Genomic_DNA"/>
</dbReference>
<evidence type="ECO:0000313" key="4">
    <source>
        <dbReference type="Proteomes" id="UP000298030"/>
    </source>
</evidence>
<sequence>MQTSRRKPVCHTCGGFMEGHKRVAGSPVCPTPAKRVTASVSPGRSLVSPPPTPSPATSLSAPMDLTHRSISQDPSFQDEASFEICNRLKFEHLPGGGYRRRNPNWDSAADLKLMQQQKPHHPQLQPYPITPTRNFRAGSPAASLVPTVLVDNDLDDIDDRISDISSDDDAFGSGSSDTSSGTMDGARMYPDTPLGRQSSFVARISDYARFNKSMVTIFRAKKNEVPRIERETRRRGVYAATMPRTSSGSSRPIPTGDASMLVVLGKSSDFVDEVAARAQHLYSGSSSSESDFGSQQQLMPGTIERKPVVEGPRMVTFFQMFAIATITSVLVVYGISLIPS</sequence>
<evidence type="ECO:0000256" key="1">
    <source>
        <dbReference type="SAM" id="MobiDB-lite"/>
    </source>
</evidence>
<feature type="compositionally biased region" description="Low complexity" evidence="1">
    <location>
        <begin position="171"/>
        <end position="181"/>
    </location>
</feature>
<dbReference type="STRING" id="71717.A0A4Y7TNS3"/>
<feature type="region of interest" description="Disordered" evidence="1">
    <location>
        <begin position="165"/>
        <end position="185"/>
    </location>
</feature>
<keyword evidence="4" id="KW-1185">Reference proteome</keyword>
<gene>
    <name evidence="3" type="ORF">FA13DRAFT_1385769</name>
</gene>
<comment type="caution">
    <text evidence="3">The sequence shown here is derived from an EMBL/GenBank/DDBJ whole genome shotgun (WGS) entry which is preliminary data.</text>
</comment>
<feature type="transmembrane region" description="Helical" evidence="2">
    <location>
        <begin position="315"/>
        <end position="338"/>
    </location>
</feature>
<feature type="region of interest" description="Disordered" evidence="1">
    <location>
        <begin position="35"/>
        <end position="61"/>
    </location>
</feature>
<keyword evidence="2" id="KW-0812">Transmembrane</keyword>
<proteinExistence type="predicted"/>
<organism evidence="3 4">
    <name type="scientific">Coprinellus micaceus</name>
    <name type="common">Glistening ink-cap mushroom</name>
    <name type="synonym">Coprinus micaceus</name>
    <dbReference type="NCBI Taxonomy" id="71717"/>
    <lineage>
        <taxon>Eukaryota</taxon>
        <taxon>Fungi</taxon>
        <taxon>Dikarya</taxon>
        <taxon>Basidiomycota</taxon>
        <taxon>Agaricomycotina</taxon>
        <taxon>Agaricomycetes</taxon>
        <taxon>Agaricomycetidae</taxon>
        <taxon>Agaricales</taxon>
        <taxon>Agaricineae</taxon>
        <taxon>Psathyrellaceae</taxon>
        <taxon>Coprinellus</taxon>
    </lineage>
</organism>
<evidence type="ECO:0000313" key="3">
    <source>
        <dbReference type="EMBL" id="TEB35796.1"/>
    </source>
</evidence>
<reference evidence="3 4" key="1">
    <citation type="journal article" date="2019" name="Nat. Ecol. Evol.">
        <title>Megaphylogeny resolves global patterns of mushroom evolution.</title>
        <authorList>
            <person name="Varga T."/>
            <person name="Krizsan K."/>
            <person name="Foldi C."/>
            <person name="Dima B."/>
            <person name="Sanchez-Garcia M."/>
            <person name="Sanchez-Ramirez S."/>
            <person name="Szollosi G.J."/>
            <person name="Szarkandi J.G."/>
            <person name="Papp V."/>
            <person name="Albert L."/>
            <person name="Andreopoulos W."/>
            <person name="Angelini C."/>
            <person name="Antonin V."/>
            <person name="Barry K.W."/>
            <person name="Bougher N.L."/>
            <person name="Buchanan P."/>
            <person name="Buyck B."/>
            <person name="Bense V."/>
            <person name="Catcheside P."/>
            <person name="Chovatia M."/>
            <person name="Cooper J."/>
            <person name="Damon W."/>
            <person name="Desjardin D."/>
            <person name="Finy P."/>
            <person name="Geml J."/>
            <person name="Haridas S."/>
            <person name="Hughes K."/>
            <person name="Justo A."/>
            <person name="Karasinski D."/>
            <person name="Kautmanova I."/>
            <person name="Kiss B."/>
            <person name="Kocsube S."/>
            <person name="Kotiranta H."/>
            <person name="LaButti K.M."/>
            <person name="Lechner B.E."/>
            <person name="Liimatainen K."/>
            <person name="Lipzen A."/>
            <person name="Lukacs Z."/>
            <person name="Mihaltcheva S."/>
            <person name="Morgado L.N."/>
            <person name="Niskanen T."/>
            <person name="Noordeloos M.E."/>
            <person name="Ohm R.A."/>
            <person name="Ortiz-Santana B."/>
            <person name="Ovrebo C."/>
            <person name="Racz N."/>
            <person name="Riley R."/>
            <person name="Savchenko A."/>
            <person name="Shiryaev A."/>
            <person name="Soop K."/>
            <person name="Spirin V."/>
            <person name="Szebenyi C."/>
            <person name="Tomsovsky M."/>
            <person name="Tulloss R.E."/>
            <person name="Uehling J."/>
            <person name="Grigoriev I.V."/>
            <person name="Vagvolgyi C."/>
            <person name="Papp T."/>
            <person name="Martin F.M."/>
            <person name="Miettinen O."/>
            <person name="Hibbett D.S."/>
            <person name="Nagy L.G."/>
        </authorList>
    </citation>
    <scope>NUCLEOTIDE SEQUENCE [LARGE SCALE GENOMIC DNA]</scope>
    <source>
        <strain evidence="3 4">FP101781</strain>
    </source>
</reference>
<evidence type="ECO:0000256" key="2">
    <source>
        <dbReference type="SAM" id="Phobius"/>
    </source>
</evidence>
<protein>
    <submittedName>
        <fullName evidence="3">Uncharacterized protein</fullName>
    </submittedName>
</protein>